<sequence>MCSYDFSGGVDMEHSKQAAYVAATVAHEMGHNFGMEHDISESECRCPASECIMSPATGITPPTFWSECSMRALQHSLSRGMDYCLRNPPDKAFGGARCGNGISACINKCCNPATCQLAEGAVCASGECCDLKTCQMLAATTVCRHATNECDLPEYCDGQMEHCPADFYVQDGHSCPDHPDDYCYNGFCGSRDAQCQYIWGPTGSNAAPACYDLNLYGSSGGNCGFDYCYNGFCGSRDAQCQYIWGPTGSNAAPACYDLNLYGSSGGNCGFVHESSRFLPCDRKDVKCGRLHCIHENEKLAFGDPSTVYTAYTGLQLRSGEEVACRVVWTKYIGRKNERDPGMVPDGAYCGKDEMCVDAKCQNRTAKVLMAPKCDPPSCNNAGICNNMGNCHCEPGYGGPSCAIPGPGGSVNSGPAVEGGVIHVGFVVFWLLLVLTIAFIGASIIVKRKKDFWLHKQIWKKLKKALKIEKLLVPIRKAPPPPGPPPIRTAELNAIWGDTPSDASRTTRHQQSVPPSFSPPVVPCSNFAPFPSKPSIVHSNSMRPTAPPPQVPQRPRSDVLQALYAEKGDELGINSVKQESPMYCVPPESAAAVKIGRAESFRPVQAPPPPPHSSEVLLKLPLKFEFLI</sequence>
<evidence type="ECO:0000256" key="9">
    <source>
        <dbReference type="SAM" id="Phobius"/>
    </source>
</evidence>
<evidence type="ECO:0000256" key="2">
    <source>
        <dbReference type="ARBA" id="ARBA00022692"/>
    </source>
</evidence>
<feature type="region of interest" description="Disordered" evidence="8">
    <location>
        <begin position="534"/>
        <end position="554"/>
    </location>
</feature>
<dbReference type="Proteomes" id="UP000271098">
    <property type="component" value="Unassembled WGS sequence"/>
</dbReference>
<dbReference type="Pfam" id="PF01421">
    <property type="entry name" value="Reprolysin"/>
    <property type="match status" value="1"/>
</dbReference>
<evidence type="ECO:0000256" key="8">
    <source>
        <dbReference type="SAM" id="MobiDB-lite"/>
    </source>
</evidence>
<dbReference type="InterPro" id="IPR036436">
    <property type="entry name" value="Disintegrin_dom_sf"/>
</dbReference>
<feature type="domain" description="EGF-like" evidence="10">
    <location>
        <begin position="369"/>
        <end position="402"/>
    </location>
</feature>
<dbReference type="WBParaSite" id="GPUH_0001086901-mRNA-1">
    <property type="protein sequence ID" value="GPUH_0001086901-mRNA-1"/>
    <property type="gene ID" value="GPUH_0001086901"/>
</dbReference>
<keyword evidence="6" id="KW-1015">Disulfide bond</keyword>
<dbReference type="GO" id="GO:0016020">
    <property type="term" value="C:membrane"/>
    <property type="evidence" value="ECO:0007669"/>
    <property type="project" value="UniProtKB-SubCell"/>
</dbReference>
<feature type="disulfide bond" evidence="6">
    <location>
        <begin position="392"/>
        <end position="401"/>
    </location>
</feature>
<feature type="disulfide bond" evidence="7">
    <location>
        <begin position="46"/>
        <end position="51"/>
    </location>
</feature>
<dbReference type="EMBL" id="UYRT01078195">
    <property type="protein sequence ID" value="VDN18003.1"/>
    <property type="molecule type" value="Genomic_DNA"/>
</dbReference>
<feature type="disulfide bond" evidence="5">
    <location>
        <begin position="143"/>
        <end position="163"/>
    </location>
</feature>
<keyword evidence="7" id="KW-0479">Metal-binding</keyword>
<evidence type="ECO:0000313" key="15">
    <source>
        <dbReference type="WBParaSite" id="GPUH_0001086901-mRNA-1"/>
    </source>
</evidence>
<comment type="subcellular location">
    <subcellularLocation>
        <location evidence="1">Membrane</location>
        <topology evidence="1">Single-pass membrane protein</topology>
    </subcellularLocation>
</comment>
<dbReference type="GO" id="GO:0006509">
    <property type="term" value="P:membrane protein ectodomain proteolysis"/>
    <property type="evidence" value="ECO:0007669"/>
    <property type="project" value="TreeGrafter"/>
</dbReference>
<feature type="domain" description="Disintegrin" evidence="11">
    <location>
        <begin position="95"/>
        <end position="171"/>
    </location>
</feature>
<dbReference type="Pfam" id="PF00200">
    <property type="entry name" value="Disintegrin"/>
    <property type="match status" value="1"/>
</dbReference>
<feature type="transmembrane region" description="Helical" evidence="9">
    <location>
        <begin position="419"/>
        <end position="445"/>
    </location>
</feature>
<evidence type="ECO:0000256" key="1">
    <source>
        <dbReference type="ARBA" id="ARBA00004167"/>
    </source>
</evidence>
<feature type="binding site" evidence="7">
    <location>
        <position position="27"/>
    </location>
    <ligand>
        <name>Zn(2+)</name>
        <dbReference type="ChEBI" id="CHEBI:29105"/>
        <note>catalytic</note>
    </ligand>
</feature>
<evidence type="ECO:0000256" key="7">
    <source>
        <dbReference type="PROSITE-ProRule" id="PRU00276"/>
    </source>
</evidence>
<evidence type="ECO:0000256" key="6">
    <source>
        <dbReference type="PROSITE-ProRule" id="PRU00076"/>
    </source>
</evidence>
<evidence type="ECO:0000256" key="3">
    <source>
        <dbReference type="ARBA" id="ARBA00022989"/>
    </source>
</evidence>
<keyword evidence="2 9" id="KW-0812">Transmembrane</keyword>
<dbReference type="OrthoDB" id="5951731at2759"/>
<evidence type="ECO:0000256" key="4">
    <source>
        <dbReference type="ARBA" id="ARBA00023136"/>
    </source>
</evidence>
<keyword evidence="3 9" id="KW-1133">Transmembrane helix</keyword>
<feature type="active site" evidence="7">
    <location>
        <position position="28"/>
    </location>
</feature>
<dbReference type="Pfam" id="PF08516">
    <property type="entry name" value="ADAM_CR"/>
    <property type="match status" value="2"/>
</dbReference>
<dbReference type="InterPro" id="IPR000742">
    <property type="entry name" value="EGF"/>
</dbReference>
<dbReference type="PROSITE" id="PS50214">
    <property type="entry name" value="DISINTEGRIN_2"/>
    <property type="match status" value="1"/>
</dbReference>
<dbReference type="PROSITE" id="PS50215">
    <property type="entry name" value="ADAM_MEPRO"/>
    <property type="match status" value="1"/>
</dbReference>
<evidence type="ECO:0000313" key="14">
    <source>
        <dbReference type="Proteomes" id="UP000271098"/>
    </source>
</evidence>
<dbReference type="Gene3D" id="4.10.70.10">
    <property type="entry name" value="Disintegrin domain"/>
    <property type="match status" value="1"/>
</dbReference>
<organism evidence="15">
    <name type="scientific">Gongylonema pulchrum</name>
    <dbReference type="NCBI Taxonomy" id="637853"/>
    <lineage>
        <taxon>Eukaryota</taxon>
        <taxon>Metazoa</taxon>
        <taxon>Ecdysozoa</taxon>
        <taxon>Nematoda</taxon>
        <taxon>Chromadorea</taxon>
        <taxon>Rhabditida</taxon>
        <taxon>Spirurina</taxon>
        <taxon>Spiruromorpha</taxon>
        <taxon>Spiruroidea</taxon>
        <taxon>Gongylonematidae</taxon>
        <taxon>Gongylonema</taxon>
    </lineage>
</organism>
<accession>A0A183DQ65</accession>
<evidence type="ECO:0000259" key="12">
    <source>
        <dbReference type="PROSITE" id="PS50215"/>
    </source>
</evidence>
<dbReference type="GO" id="GO:0004222">
    <property type="term" value="F:metalloendopeptidase activity"/>
    <property type="evidence" value="ECO:0007669"/>
    <property type="project" value="InterPro"/>
</dbReference>
<dbReference type="InterPro" id="IPR006586">
    <property type="entry name" value="ADAM_Cys-rich"/>
</dbReference>
<dbReference type="SUPFAM" id="SSF57552">
    <property type="entry name" value="Blood coagulation inhibitor (disintegrin)"/>
    <property type="match status" value="1"/>
</dbReference>
<protein>
    <submittedName>
        <fullName evidence="15">Disintegrin and metalloproteinase domain-containing protein 19</fullName>
    </submittedName>
</protein>
<reference evidence="13 14" key="2">
    <citation type="submission" date="2018-11" db="EMBL/GenBank/DDBJ databases">
        <authorList>
            <consortium name="Pathogen Informatics"/>
        </authorList>
    </citation>
    <scope>NUCLEOTIDE SEQUENCE [LARGE SCALE GENOMIC DNA]</scope>
</reference>
<dbReference type="SMART" id="SM00050">
    <property type="entry name" value="DISIN"/>
    <property type="match status" value="1"/>
</dbReference>
<dbReference type="GO" id="GO:0046872">
    <property type="term" value="F:metal ion binding"/>
    <property type="evidence" value="ECO:0007669"/>
    <property type="project" value="UniProtKB-KW"/>
</dbReference>
<dbReference type="SMART" id="SM00608">
    <property type="entry name" value="ACR"/>
    <property type="match status" value="1"/>
</dbReference>
<dbReference type="SUPFAM" id="SSF55486">
    <property type="entry name" value="Metalloproteases ('zincins'), catalytic domain"/>
    <property type="match status" value="1"/>
</dbReference>
<keyword evidence="14" id="KW-1185">Reference proteome</keyword>
<proteinExistence type="predicted"/>
<dbReference type="PROSITE" id="PS00022">
    <property type="entry name" value="EGF_1"/>
    <property type="match status" value="1"/>
</dbReference>
<keyword evidence="6" id="KW-0245">EGF-like domain</keyword>
<dbReference type="InterPro" id="IPR001762">
    <property type="entry name" value="Disintegrin_dom"/>
</dbReference>
<dbReference type="PANTHER" id="PTHR11905:SF159">
    <property type="entry name" value="ADAM METALLOPROTEASE"/>
    <property type="match status" value="1"/>
</dbReference>
<dbReference type="AlphaFoldDB" id="A0A183DQ65"/>
<evidence type="ECO:0000313" key="13">
    <source>
        <dbReference type="EMBL" id="VDN18003.1"/>
    </source>
</evidence>
<feature type="domain" description="Peptidase M12B" evidence="12">
    <location>
        <begin position="1"/>
        <end position="89"/>
    </location>
</feature>
<feature type="region of interest" description="Disordered" evidence="8">
    <location>
        <begin position="496"/>
        <end position="518"/>
    </location>
</feature>
<feature type="binding site" evidence="7">
    <location>
        <position position="31"/>
    </location>
    <ligand>
        <name>Zn(2+)</name>
        <dbReference type="ChEBI" id="CHEBI:29105"/>
        <note>catalytic</note>
    </ligand>
</feature>
<dbReference type="InterPro" id="IPR001590">
    <property type="entry name" value="Peptidase_M12B"/>
</dbReference>
<feature type="disulfide bond" evidence="7">
    <location>
        <begin position="44"/>
        <end position="68"/>
    </location>
</feature>
<dbReference type="PROSITE" id="PS01186">
    <property type="entry name" value="EGF_2"/>
    <property type="match status" value="1"/>
</dbReference>
<keyword evidence="4 9" id="KW-0472">Membrane</keyword>
<evidence type="ECO:0000259" key="11">
    <source>
        <dbReference type="PROSITE" id="PS50214"/>
    </source>
</evidence>
<dbReference type="InterPro" id="IPR024079">
    <property type="entry name" value="MetalloPept_cat_dom_sf"/>
</dbReference>
<name>A0A183DQ65_9BILA</name>
<dbReference type="Gene3D" id="3.40.390.10">
    <property type="entry name" value="Collagenase (Catalytic Domain)"/>
    <property type="match status" value="1"/>
</dbReference>
<keyword evidence="7" id="KW-0862">Zinc</keyword>
<feature type="binding site" evidence="7">
    <location>
        <position position="37"/>
    </location>
    <ligand>
        <name>Zn(2+)</name>
        <dbReference type="ChEBI" id="CHEBI:29105"/>
        <note>catalytic</note>
    </ligand>
</feature>
<gene>
    <name evidence="13" type="ORF">GPUH_LOCUS10856</name>
</gene>
<dbReference type="PROSITE" id="PS50026">
    <property type="entry name" value="EGF_3"/>
    <property type="match status" value="1"/>
</dbReference>
<comment type="caution">
    <text evidence="6">Lacks conserved residue(s) required for the propagation of feature annotation.</text>
</comment>
<evidence type="ECO:0000259" key="10">
    <source>
        <dbReference type="PROSITE" id="PS50026"/>
    </source>
</evidence>
<reference evidence="15" key="1">
    <citation type="submission" date="2016-06" db="UniProtKB">
        <authorList>
            <consortium name="WormBaseParasite"/>
        </authorList>
    </citation>
    <scope>IDENTIFICATION</scope>
</reference>
<dbReference type="PANTHER" id="PTHR11905">
    <property type="entry name" value="ADAM A DISINTEGRIN AND METALLOPROTEASE DOMAIN"/>
    <property type="match status" value="1"/>
</dbReference>
<evidence type="ECO:0000256" key="5">
    <source>
        <dbReference type="PROSITE-ProRule" id="PRU00068"/>
    </source>
</evidence>